<dbReference type="InterPro" id="IPR029058">
    <property type="entry name" value="AB_hydrolase_fold"/>
</dbReference>
<evidence type="ECO:0000256" key="7">
    <source>
        <dbReference type="PIRNR" id="PIRNR000862"/>
    </source>
</evidence>
<evidence type="ECO:0000256" key="9">
    <source>
        <dbReference type="SAM" id="SignalP"/>
    </source>
</evidence>
<evidence type="ECO:0000256" key="2">
    <source>
        <dbReference type="ARBA" id="ARBA00022729"/>
    </source>
</evidence>
<dbReference type="EMBL" id="CH940649">
    <property type="protein sequence ID" value="EDW63962.1"/>
    <property type="molecule type" value="Genomic_DNA"/>
</dbReference>
<evidence type="ECO:0000256" key="1">
    <source>
        <dbReference type="ARBA" id="ARBA00010701"/>
    </source>
</evidence>
<evidence type="ECO:0000313" key="11">
    <source>
        <dbReference type="EMBL" id="EDW63962.1"/>
    </source>
</evidence>
<keyword evidence="12" id="KW-1185">Reference proteome</keyword>
<dbReference type="Pfam" id="PF04083">
    <property type="entry name" value="Abhydro_lipase"/>
    <property type="match status" value="1"/>
</dbReference>
<organism evidence="11 12">
    <name type="scientific">Drosophila virilis</name>
    <name type="common">Fruit fly</name>
    <dbReference type="NCBI Taxonomy" id="7244"/>
    <lineage>
        <taxon>Eukaryota</taxon>
        <taxon>Metazoa</taxon>
        <taxon>Ecdysozoa</taxon>
        <taxon>Arthropoda</taxon>
        <taxon>Hexapoda</taxon>
        <taxon>Insecta</taxon>
        <taxon>Pterygota</taxon>
        <taxon>Neoptera</taxon>
        <taxon>Endopterygota</taxon>
        <taxon>Diptera</taxon>
        <taxon>Brachycera</taxon>
        <taxon>Muscomorpha</taxon>
        <taxon>Ephydroidea</taxon>
        <taxon>Drosophilidae</taxon>
        <taxon>Drosophila</taxon>
    </lineage>
</organism>
<feature type="signal peptide" evidence="9">
    <location>
        <begin position="1"/>
        <end position="17"/>
    </location>
</feature>
<feature type="active site" description="Nucleophile" evidence="8">
    <location>
        <position position="172"/>
    </location>
</feature>
<evidence type="ECO:0000256" key="6">
    <source>
        <dbReference type="ARBA" id="ARBA00023180"/>
    </source>
</evidence>
<dbReference type="AlphaFoldDB" id="B4LTR1"/>
<dbReference type="InParanoid" id="B4LTR1"/>
<dbReference type="FunCoup" id="B4LTR1">
    <property type="interactions" value="1"/>
</dbReference>
<keyword evidence="5" id="KW-0443">Lipid metabolism</keyword>
<feature type="chain" id="PRO_5002816613" description="Lipase" evidence="9">
    <location>
        <begin position="18"/>
        <end position="407"/>
    </location>
</feature>
<keyword evidence="3 7" id="KW-0378">Hydrolase</keyword>
<dbReference type="SMR" id="B4LTR1"/>
<evidence type="ECO:0000256" key="5">
    <source>
        <dbReference type="ARBA" id="ARBA00023098"/>
    </source>
</evidence>
<dbReference type="KEGG" id="dvi:6628237"/>
<dbReference type="PANTHER" id="PTHR11005">
    <property type="entry name" value="LYSOSOMAL ACID LIPASE-RELATED"/>
    <property type="match status" value="1"/>
</dbReference>
<gene>
    <name evidence="11" type="primary">Dvir\GJ17195</name>
    <name evidence="11" type="ORF">Dvir_GJ17195</name>
</gene>
<evidence type="ECO:0000256" key="8">
    <source>
        <dbReference type="PIRSR" id="PIRSR000862-1"/>
    </source>
</evidence>
<reference evidence="11 12" key="1">
    <citation type="journal article" date="2007" name="Nature">
        <title>Evolution of genes and genomes on the Drosophila phylogeny.</title>
        <authorList>
            <consortium name="Drosophila 12 Genomes Consortium"/>
            <person name="Clark A.G."/>
            <person name="Eisen M.B."/>
            <person name="Smith D.R."/>
            <person name="Bergman C.M."/>
            <person name="Oliver B."/>
            <person name="Markow T.A."/>
            <person name="Kaufman T.C."/>
            <person name="Kellis M."/>
            <person name="Gelbart W."/>
            <person name="Iyer V.N."/>
            <person name="Pollard D.A."/>
            <person name="Sackton T.B."/>
            <person name="Larracuente A.M."/>
            <person name="Singh N.D."/>
            <person name="Abad J.P."/>
            <person name="Abt D.N."/>
            <person name="Adryan B."/>
            <person name="Aguade M."/>
            <person name="Akashi H."/>
            <person name="Anderson W.W."/>
            <person name="Aquadro C.F."/>
            <person name="Ardell D.H."/>
            <person name="Arguello R."/>
            <person name="Artieri C.G."/>
            <person name="Barbash D.A."/>
            <person name="Barker D."/>
            <person name="Barsanti P."/>
            <person name="Batterham P."/>
            <person name="Batzoglou S."/>
            <person name="Begun D."/>
            <person name="Bhutkar A."/>
            <person name="Blanco E."/>
            <person name="Bosak S.A."/>
            <person name="Bradley R.K."/>
            <person name="Brand A.D."/>
            <person name="Brent M.R."/>
            <person name="Brooks A.N."/>
            <person name="Brown R.H."/>
            <person name="Butlin R.K."/>
            <person name="Caggese C."/>
            <person name="Calvi B.R."/>
            <person name="Bernardo de Carvalho A."/>
            <person name="Caspi A."/>
            <person name="Castrezana S."/>
            <person name="Celniker S.E."/>
            <person name="Chang J.L."/>
            <person name="Chapple C."/>
            <person name="Chatterji S."/>
            <person name="Chinwalla A."/>
            <person name="Civetta A."/>
            <person name="Clifton S.W."/>
            <person name="Comeron J.M."/>
            <person name="Costello J.C."/>
            <person name="Coyne J.A."/>
            <person name="Daub J."/>
            <person name="David R.G."/>
            <person name="Delcher A.L."/>
            <person name="Delehaunty K."/>
            <person name="Do C.B."/>
            <person name="Ebling H."/>
            <person name="Edwards K."/>
            <person name="Eickbush T."/>
            <person name="Evans J.D."/>
            <person name="Filipski A."/>
            <person name="Findeiss S."/>
            <person name="Freyhult E."/>
            <person name="Fulton L."/>
            <person name="Fulton R."/>
            <person name="Garcia A.C."/>
            <person name="Gardiner A."/>
            <person name="Garfield D.A."/>
            <person name="Garvin B.E."/>
            <person name="Gibson G."/>
            <person name="Gilbert D."/>
            <person name="Gnerre S."/>
            <person name="Godfrey J."/>
            <person name="Good R."/>
            <person name="Gotea V."/>
            <person name="Gravely B."/>
            <person name="Greenberg A.J."/>
            <person name="Griffiths-Jones S."/>
            <person name="Gross S."/>
            <person name="Guigo R."/>
            <person name="Gustafson E.A."/>
            <person name="Haerty W."/>
            <person name="Hahn M.W."/>
            <person name="Halligan D.L."/>
            <person name="Halpern A.L."/>
            <person name="Halter G.M."/>
            <person name="Han M.V."/>
            <person name="Heger A."/>
            <person name="Hillier L."/>
            <person name="Hinrichs A.S."/>
            <person name="Holmes I."/>
            <person name="Hoskins R.A."/>
            <person name="Hubisz M.J."/>
            <person name="Hultmark D."/>
            <person name="Huntley M.A."/>
            <person name="Jaffe D.B."/>
            <person name="Jagadeeshan S."/>
            <person name="Jeck W.R."/>
            <person name="Johnson J."/>
            <person name="Jones C.D."/>
            <person name="Jordan W.C."/>
            <person name="Karpen G.H."/>
            <person name="Kataoka E."/>
            <person name="Keightley P.D."/>
            <person name="Kheradpour P."/>
            <person name="Kirkness E.F."/>
            <person name="Koerich L.B."/>
            <person name="Kristiansen K."/>
            <person name="Kudrna D."/>
            <person name="Kulathinal R.J."/>
            <person name="Kumar S."/>
            <person name="Kwok R."/>
            <person name="Lander E."/>
            <person name="Langley C.H."/>
            <person name="Lapoint R."/>
            <person name="Lazzaro B.P."/>
            <person name="Lee S.J."/>
            <person name="Levesque L."/>
            <person name="Li R."/>
            <person name="Lin C.F."/>
            <person name="Lin M.F."/>
            <person name="Lindblad-Toh K."/>
            <person name="Llopart A."/>
            <person name="Long M."/>
            <person name="Low L."/>
            <person name="Lozovsky E."/>
            <person name="Lu J."/>
            <person name="Luo M."/>
            <person name="Machado C.A."/>
            <person name="Makalowski W."/>
            <person name="Marzo M."/>
            <person name="Matsuda M."/>
            <person name="Matzkin L."/>
            <person name="McAllister B."/>
            <person name="McBride C.S."/>
            <person name="McKernan B."/>
            <person name="McKernan K."/>
            <person name="Mendez-Lago M."/>
            <person name="Minx P."/>
            <person name="Mollenhauer M.U."/>
            <person name="Montooth K."/>
            <person name="Mount S.M."/>
            <person name="Mu X."/>
            <person name="Myers E."/>
            <person name="Negre B."/>
            <person name="Newfeld S."/>
            <person name="Nielsen R."/>
            <person name="Noor M.A."/>
            <person name="O'Grady P."/>
            <person name="Pachter L."/>
            <person name="Papaceit M."/>
            <person name="Parisi M.J."/>
            <person name="Parisi M."/>
            <person name="Parts L."/>
            <person name="Pedersen J.S."/>
            <person name="Pesole G."/>
            <person name="Phillippy A.M."/>
            <person name="Ponting C.P."/>
            <person name="Pop M."/>
            <person name="Porcelli D."/>
            <person name="Powell J.R."/>
            <person name="Prohaska S."/>
            <person name="Pruitt K."/>
            <person name="Puig M."/>
            <person name="Quesneville H."/>
            <person name="Ram K.R."/>
            <person name="Rand D."/>
            <person name="Rasmussen M.D."/>
            <person name="Reed L.K."/>
            <person name="Reenan R."/>
            <person name="Reily A."/>
            <person name="Remington K.A."/>
            <person name="Rieger T.T."/>
            <person name="Ritchie M.G."/>
            <person name="Robin C."/>
            <person name="Rogers Y.H."/>
            <person name="Rohde C."/>
            <person name="Rozas J."/>
            <person name="Rubenfield M.J."/>
            <person name="Ruiz A."/>
            <person name="Russo S."/>
            <person name="Salzberg S.L."/>
            <person name="Sanchez-Gracia A."/>
            <person name="Saranga D.J."/>
            <person name="Sato H."/>
            <person name="Schaeffer S.W."/>
            <person name="Schatz M.C."/>
            <person name="Schlenke T."/>
            <person name="Schwartz R."/>
            <person name="Segarra C."/>
            <person name="Singh R.S."/>
            <person name="Sirot L."/>
            <person name="Sirota M."/>
            <person name="Sisneros N.B."/>
            <person name="Smith C.D."/>
            <person name="Smith T.F."/>
            <person name="Spieth J."/>
            <person name="Stage D.E."/>
            <person name="Stark A."/>
            <person name="Stephan W."/>
            <person name="Strausberg R.L."/>
            <person name="Strempel S."/>
            <person name="Sturgill D."/>
            <person name="Sutton G."/>
            <person name="Sutton G.G."/>
            <person name="Tao W."/>
            <person name="Teichmann S."/>
            <person name="Tobari Y.N."/>
            <person name="Tomimura Y."/>
            <person name="Tsolas J.M."/>
            <person name="Valente V.L."/>
            <person name="Venter E."/>
            <person name="Venter J.C."/>
            <person name="Vicario S."/>
            <person name="Vieira F.G."/>
            <person name="Vilella A.J."/>
            <person name="Villasante A."/>
            <person name="Walenz B."/>
            <person name="Wang J."/>
            <person name="Wasserman M."/>
            <person name="Watts T."/>
            <person name="Wilson D."/>
            <person name="Wilson R.K."/>
            <person name="Wing R.A."/>
            <person name="Wolfner M.F."/>
            <person name="Wong A."/>
            <person name="Wong G.K."/>
            <person name="Wu C.I."/>
            <person name="Wu G."/>
            <person name="Yamamoto D."/>
            <person name="Yang H.P."/>
            <person name="Yang S.P."/>
            <person name="Yorke J.A."/>
            <person name="Yoshida K."/>
            <person name="Zdobnov E."/>
            <person name="Zhang P."/>
            <person name="Zhang Y."/>
            <person name="Zimin A.V."/>
            <person name="Baldwin J."/>
            <person name="Abdouelleil A."/>
            <person name="Abdulkadir J."/>
            <person name="Abebe A."/>
            <person name="Abera B."/>
            <person name="Abreu J."/>
            <person name="Acer S.C."/>
            <person name="Aftuck L."/>
            <person name="Alexander A."/>
            <person name="An P."/>
            <person name="Anderson E."/>
            <person name="Anderson S."/>
            <person name="Arachi H."/>
            <person name="Azer M."/>
            <person name="Bachantsang P."/>
            <person name="Barry A."/>
            <person name="Bayul T."/>
            <person name="Berlin A."/>
            <person name="Bessette D."/>
            <person name="Bloom T."/>
            <person name="Blye J."/>
            <person name="Boguslavskiy L."/>
            <person name="Bonnet C."/>
            <person name="Boukhgalter B."/>
            <person name="Bourzgui I."/>
            <person name="Brown A."/>
            <person name="Cahill P."/>
            <person name="Channer S."/>
            <person name="Cheshatsang Y."/>
            <person name="Chuda L."/>
            <person name="Citroen M."/>
            <person name="Collymore A."/>
            <person name="Cooke P."/>
            <person name="Costello M."/>
            <person name="D'Aco K."/>
            <person name="Daza R."/>
            <person name="De Haan G."/>
            <person name="DeGray S."/>
            <person name="DeMaso C."/>
            <person name="Dhargay N."/>
            <person name="Dooley K."/>
            <person name="Dooley E."/>
            <person name="Doricent M."/>
            <person name="Dorje P."/>
            <person name="Dorjee K."/>
            <person name="Dupes A."/>
            <person name="Elong R."/>
            <person name="Falk J."/>
            <person name="Farina A."/>
            <person name="Faro S."/>
            <person name="Ferguson D."/>
            <person name="Fisher S."/>
            <person name="Foley C.D."/>
            <person name="Franke A."/>
            <person name="Friedrich D."/>
            <person name="Gadbois L."/>
            <person name="Gearin G."/>
            <person name="Gearin C.R."/>
            <person name="Giannoukos G."/>
            <person name="Goode T."/>
            <person name="Graham J."/>
            <person name="Grandbois E."/>
            <person name="Grewal S."/>
            <person name="Gyaltsen K."/>
            <person name="Hafez N."/>
            <person name="Hagos B."/>
            <person name="Hall J."/>
            <person name="Henson C."/>
            <person name="Hollinger A."/>
            <person name="Honan T."/>
            <person name="Huard M.D."/>
            <person name="Hughes L."/>
            <person name="Hurhula B."/>
            <person name="Husby M.E."/>
            <person name="Kamat A."/>
            <person name="Kanga B."/>
            <person name="Kashin S."/>
            <person name="Khazanovich D."/>
            <person name="Kisner P."/>
            <person name="Lance K."/>
            <person name="Lara M."/>
            <person name="Lee W."/>
            <person name="Lennon N."/>
            <person name="Letendre F."/>
            <person name="LeVine R."/>
            <person name="Lipovsky A."/>
            <person name="Liu X."/>
            <person name="Liu J."/>
            <person name="Liu S."/>
            <person name="Lokyitsang T."/>
            <person name="Lokyitsang Y."/>
            <person name="Lubonja R."/>
            <person name="Lui A."/>
            <person name="MacDonald P."/>
            <person name="Magnisalis V."/>
            <person name="Maru K."/>
            <person name="Matthews C."/>
            <person name="McCusker W."/>
            <person name="McDonough S."/>
            <person name="Mehta T."/>
            <person name="Meldrim J."/>
            <person name="Meneus L."/>
            <person name="Mihai O."/>
            <person name="Mihalev A."/>
            <person name="Mihova T."/>
            <person name="Mittelman R."/>
            <person name="Mlenga V."/>
            <person name="Montmayeur A."/>
            <person name="Mulrain L."/>
            <person name="Navidi A."/>
            <person name="Naylor J."/>
            <person name="Negash T."/>
            <person name="Nguyen T."/>
            <person name="Nguyen N."/>
            <person name="Nicol R."/>
            <person name="Norbu C."/>
            <person name="Norbu N."/>
            <person name="Novod N."/>
            <person name="O'Neill B."/>
            <person name="Osman S."/>
            <person name="Markiewicz E."/>
            <person name="Oyono O.L."/>
            <person name="Patti C."/>
            <person name="Phunkhang P."/>
            <person name="Pierre F."/>
            <person name="Priest M."/>
            <person name="Raghuraman S."/>
            <person name="Rege F."/>
            <person name="Reyes R."/>
            <person name="Rise C."/>
            <person name="Rogov P."/>
            <person name="Ross K."/>
            <person name="Ryan E."/>
            <person name="Settipalli S."/>
            <person name="Shea T."/>
            <person name="Sherpa N."/>
            <person name="Shi L."/>
            <person name="Shih D."/>
            <person name="Sparrow T."/>
            <person name="Spaulding J."/>
            <person name="Stalker J."/>
            <person name="Stange-Thomann N."/>
            <person name="Stavropoulos S."/>
            <person name="Stone C."/>
            <person name="Strader C."/>
            <person name="Tesfaye S."/>
            <person name="Thomson T."/>
            <person name="Thoulutsang Y."/>
            <person name="Thoulutsang D."/>
            <person name="Topham K."/>
            <person name="Topping I."/>
            <person name="Tsamla T."/>
            <person name="Vassiliev H."/>
            <person name="Vo A."/>
            <person name="Wangchuk T."/>
            <person name="Wangdi T."/>
            <person name="Weiand M."/>
            <person name="Wilkinson J."/>
            <person name="Wilson A."/>
            <person name="Yadav S."/>
            <person name="Young G."/>
            <person name="Yu Q."/>
            <person name="Zembek L."/>
            <person name="Zhong D."/>
            <person name="Zimmer A."/>
            <person name="Zwirko Z."/>
            <person name="Jaffe D.B."/>
            <person name="Alvarez P."/>
            <person name="Brockman W."/>
            <person name="Butler J."/>
            <person name="Chin C."/>
            <person name="Gnerre S."/>
            <person name="Grabherr M."/>
            <person name="Kleber M."/>
            <person name="Mauceli E."/>
            <person name="MacCallum I."/>
        </authorList>
    </citation>
    <scope>NUCLEOTIDE SEQUENCE [LARGE SCALE GENOMIC DNA]</scope>
    <source>
        <strain evidence="12">Tucson 15010-1051.87</strain>
    </source>
</reference>
<dbReference type="OrthoDB" id="9974421at2759"/>
<dbReference type="Gene3D" id="3.40.50.1820">
    <property type="entry name" value="alpha/beta hydrolase"/>
    <property type="match status" value="1"/>
</dbReference>
<feature type="active site" description="Charge relay system" evidence="8">
    <location>
        <position position="377"/>
    </location>
</feature>
<protein>
    <recommendedName>
        <fullName evidence="7">Lipase</fullName>
    </recommendedName>
</protein>
<dbReference type="FunFam" id="3.40.50.1820:FF:000021">
    <property type="entry name" value="Lipase"/>
    <property type="match status" value="1"/>
</dbReference>
<dbReference type="OMA" id="LPYNYAD"/>
<accession>B4LTR1</accession>
<dbReference type="ESTHER" id="drovi-b4ltr1">
    <property type="family name" value="Acidic_Lipase"/>
</dbReference>
<feature type="active site" description="Charge relay system" evidence="8">
    <location>
        <position position="346"/>
    </location>
</feature>
<dbReference type="GO" id="GO:0016042">
    <property type="term" value="P:lipid catabolic process"/>
    <property type="evidence" value="ECO:0007669"/>
    <property type="project" value="UniProtKB-KW"/>
</dbReference>
<evidence type="ECO:0000313" key="12">
    <source>
        <dbReference type="Proteomes" id="UP000008792"/>
    </source>
</evidence>
<keyword evidence="4 7" id="KW-0442">Lipid degradation</keyword>
<sequence length="407" mass="45471">MLKETLLILALTATALAADYDPYLDIPFKRLKTSAERIESHGYPAETHEVETEDGYVLNMFRIPYSPKLGNAGQAQRPAVLIQHGLFSCSDCFLLNGPDNALAYNYADAGYDVWLGNARGNIYSRNNTRINTNHPYFWAFSWHEIGAYDLPAMIDHILSTTGEKAVHYVGHSQGCTTFFVMGAERPEYNAKIKTAHMLAPPIFMGNTTTDIILAMADYVGSPGLGAELLQNQVFLPMNPIIQRILDTACSNDPYLLNYCKILAMMWGGDSEGNLNVTLLPQVAETHPAGISTNQGIHFIQSYVSNEFRQYDWGPKKNKATYGSEVPPSYDLTKITSKLYLYVGLADESANVKDVSRLPPLLPQLEELYEIPDETWGHLDFIFAKQVKSVINDKVIATSEAYDRLYNN</sequence>
<evidence type="ECO:0000256" key="3">
    <source>
        <dbReference type="ARBA" id="ARBA00022801"/>
    </source>
</evidence>
<keyword evidence="6" id="KW-0325">Glycoprotein</keyword>
<feature type="domain" description="Partial AB-hydrolase lipase" evidence="10">
    <location>
        <begin position="36"/>
        <end position="97"/>
    </location>
</feature>
<evidence type="ECO:0000259" key="10">
    <source>
        <dbReference type="Pfam" id="PF04083"/>
    </source>
</evidence>
<comment type="similarity">
    <text evidence="1 7">Belongs to the AB hydrolase superfamily. Lipase family.</text>
</comment>
<dbReference type="InterPro" id="IPR025483">
    <property type="entry name" value="Lipase_euk"/>
</dbReference>
<keyword evidence="2 9" id="KW-0732">Signal</keyword>
<dbReference type="Proteomes" id="UP000008792">
    <property type="component" value="Unassembled WGS sequence"/>
</dbReference>
<dbReference type="SUPFAM" id="SSF53474">
    <property type="entry name" value="alpha/beta-Hydrolases"/>
    <property type="match status" value="1"/>
</dbReference>
<evidence type="ECO:0000256" key="4">
    <source>
        <dbReference type="ARBA" id="ARBA00022963"/>
    </source>
</evidence>
<dbReference type="InterPro" id="IPR006693">
    <property type="entry name" value="AB_hydrolase_lipase"/>
</dbReference>
<dbReference type="PhylomeDB" id="B4LTR1"/>
<dbReference type="GO" id="GO:0016788">
    <property type="term" value="F:hydrolase activity, acting on ester bonds"/>
    <property type="evidence" value="ECO:0007669"/>
    <property type="project" value="InterPro"/>
</dbReference>
<proteinExistence type="inferred from homology"/>
<name>B4LTR1_DROVI</name>
<dbReference type="PIRSF" id="PIRSF000862">
    <property type="entry name" value="Steryl_ester_lip"/>
    <property type="match status" value="1"/>
</dbReference>
<dbReference type="HOGENOM" id="CLU_010974_0_3_1"/>
<dbReference type="STRING" id="7244.B4LTR1"/>
<dbReference type="eggNOG" id="KOG2624">
    <property type="taxonomic scope" value="Eukaryota"/>
</dbReference>